<reference evidence="7" key="1">
    <citation type="journal article" date="2010" name="Science">
        <title>Plasticity of animal genome architecture unmasked by rapid evolution of a pelagic tunicate.</title>
        <authorList>
            <person name="Denoeud F."/>
            <person name="Henriet S."/>
            <person name="Mungpakdee S."/>
            <person name="Aury J.M."/>
            <person name="Da Silva C."/>
            <person name="Brinkmann H."/>
            <person name="Mikhaleva J."/>
            <person name="Olsen L.C."/>
            <person name="Jubin C."/>
            <person name="Canestro C."/>
            <person name="Bouquet J.M."/>
            <person name="Danks G."/>
            <person name="Poulain J."/>
            <person name="Campsteijn C."/>
            <person name="Adamski M."/>
            <person name="Cross I."/>
            <person name="Yadetie F."/>
            <person name="Muffato M."/>
            <person name="Louis A."/>
            <person name="Butcher S."/>
            <person name="Tsagkogeorga G."/>
            <person name="Konrad A."/>
            <person name="Singh S."/>
            <person name="Jensen M.F."/>
            <person name="Cong E.H."/>
            <person name="Eikeseth-Otteraa H."/>
            <person name="Noel B."/>
            <person name="Anthouard V."/>
            <person name="Porcel B.M."/>
            <person name="Kachouri-Lafond R."/>
            <person name="Nishino A."/>
            <person name="Ugolini M."/>
            <person name="Chourrout P."/>
            <person name="Nishida H."/>
            <person name="Aasland R."/>
            <person name="Huzurbazar S."/>
            <person name="Westhof E."/>
            <person name="Delsuc F."/>
            <person name="Lehrach H."/>
            <person name="Reinhardt R."/>
            <person name="Weissenbach J."/>
            <person name="Roy S.W."/>
            <person name="Artiguenave F."/>
            <person name="Postlethwait J.H."/>
            <person name="Manak J.R."/>
            <person name="Thompson E.M."/>
            <person name="Jaillon O."/>
            <person name="Du Pasquier L."/>
            <person name="Boudinot P."/>
            <person name="Liberles D.A."/>
            <person name="Volff J.N."/>
            <person name="Philippe H."/>
            <person name="Lenhard B."/>
            <person name="Roest Crollius H."/>
            <person name="Wincker P."/>
            <person name="Chourrout D."/>
        </authorList>
    </citation>
    <scope>NUCLEOTIDE SEQUENCE [LARGE SCALE GENOMIC DNA]</scope>
</reference>
<evidence type="ECO:0000259" key="6">
    <source>
        <dbReference type="PROSITE" id="PS50089"/>
    </source>
</evidence>
<evidence type="ECO:0000256" key="3">
    <source>
        <dbReference type="ARBA" id="ARBA00022833"/>
    </source>
</evidence>
<dbReference type="Gene3D" id="3.30.40.10">
    <property type="entry name" value="Zinc/RING finger domain, C3HC4 (zinc finger)"/>
    <property type="match status" value="1"/>
</dbReference>
<dbReference type="PROSITE" id="PS50089">
    <property type="entry name" value="ZF_RING_2"/>
    <property type="match status" value="1"/>
</dbReference>
<dbReference type="SUPFAM" id="SSF57850">
    <property type="entry name" value="RING/U-box"/>
    <property type="match status" value="1"/>
</dbReference>
<organism evidence="7">
    <name type="scientific">Oikopleura dioica</name>
    <name type="common">Tunicate</name>
    <dbReference type="NCBI Taxonomy" id="34765"/>
    <lineage>
        <taxon>Eukaryota</taxon>
        <taxon>Metazoa</taxon>
        <taxon>Chordata</taxon>
        <taxon>Tunicata</taxon>
        <taxon>Appendicularia</taxon>
        <taxon>Copelata</taxon>
        <taxon>Oikopleuridae</taxon>
        <taxon>Oikopleura</taxon>
    </lineage>
</organism>
<evidence type="ECO:0000256" key="1">
    <source>
        <dbReference type="ARBA" id="ARBA00022723"/>
    </source>
</evidence>
<keyword evidence="8" id="KW-1185">Reference proteome</keyword>
<dbReference type="OrthoDB" id="9049620at2759"/>
<name>E4XTB6_OIKDI</name>
<feature type="domain" description="RING-type" evidence="6">
    <location>
        <begin position="110"/>
        <end position="163"/>
    </location>
</feature>
<evidence type="ECO:0000256" key="4">
    <source>
        <dbReference type="PROSITE-ProRule" id="PRU00175"/>
    </source>
</evidence>
<evidence type="ECO:0000256" key="5">
    <source>
        <dbReference type="SAM" id="Coils"/>
    </source>
</evidence>
<proteinExistence type="predicted"/>
<keyword evidence="2 4" id="KW-0863">Zinc-finger</keyword>
<dbReference type="Proteomes" id="UP000001307">
    <property type="component" value="Unassembled WGS sequence"/>
</dbReference>
<gene>
    <name evidence="7" type="ORF">GSOID_T00003051001</name>
</gene>
<dbReference type="InterPro" id="IPR013083">
    <property type="entry name" value="Znf_RING/FYVE/PHD"/>
</dbReference>
<evidence type="ECO:0000313" key="7">
    <source>
        <dbReference type="EMBL" id="CBY12978.1"/>
    </source>
</evidence>
<keyword evidence="1" id="KW-0479">Metal-binding</keyword>
<dbReference type="EMBL" id="FN653151">
    <property type="protein sequence ID" value="CBY12978.1"/>
    <property type="molecule type" value="Genomic_DNA"/>
</dbReference>
<evidence type="ECO:0000313" key="8">
    <source>
        <dbReference type="Proteomes" id="UP000001307"/>
    </source>
</evidence>
<dbReference type="AlphaFoldDB" id="E4XTB6"/>
<keyword evidence="3" id="KW-0862">Zinc</keyword>
<protein>
    <recommendedName>
        <fullName evidence="6">RING-type domain-containing protein</fullName>
    </recommendedName>
</protein>
<feature type="coiled-coil region" evidence="5">
    <location>
        <begin position="62"/>
        <end position="103"/>
    </location>
</feature>
<evidence type="ECO:0000256" key="2">
    <source>
        <dbReference type="ARBA" id="ARBA00022771"/>
    </source>
</evidence>
<dbReference type="InterPro" id="IPR001841">
    <property type="entry name" value="Znf_RING"/>
</dbReference>
<keyword evidence="5" id="KW-0175">Coiled coil</keyword>
<accession>E4XTB6</accession>
<dbReference type="InParanoid" id="E4XTB6"/>
<dbReference type="GO" id="GO:0008270">
    <property type="term" value="F:zinc ion binding"/>
    <property type="evidence" value="ECO:0007669"/>
    <property type="project" value="UniProtKB-KW"/>
</dbReference>
<sequence>MSPVTIMPGAVHREAMSPRCRLWRMGELENALPRTVSDSGHIVVNQNGNPAGICTCNRCQRESLDRSRLEELERTVQNLTRQNADMRQQFDDLQQKNQSIRERAQRIETCEICSFPYSENEEASNRCTFRKCGHICCAECVQQTLSLAQSGENNEPPRCPFHSCRTPFSSDDVVTLKL</sequence>